<evidence type="ECO:0000313" key="2">
    <source>
        <dbReference type="EMBL" id="QLV30443.1"/>
    </source>
</evidence>
<accession>A0AAP9QCG8</accession>
<evidence type="ECO:0000313" key="3">
    <source>
        <dbReference type="Proteomes" id="UP000512222"/>
    </source>
</evidence>
<evidence type="ECO:0000256" key="1">
    <source>
        <dbReference type="SAM" id="MobiDB-lite"/>
    </source>
</evidence>
<feature type="region of interest" description="Disordered" evidence="1">
    <location>
        <begin position="204"/>
        <end position="245"/>
    </location>
</feature>
<proteinExistence type="predicted"/>
<name>A0AAP9QCG8_CITFR</name>
<dbReference type="Proteomes" id="UP000512222">
    <property type="component" value="Chromosome"/>
</dbReference>
<gene>
    <name evidence="2" type="ORF">HV178_10820</name>
</gene>
<dbReference type="RefSeq" id="WP_101739787.1">
    <property type="nucleotide sequence ID" value="NZ_CP056573.1"/>
</dbReference>
<organism evidence="2 3">
    <name type="scientific">Citrobacter freundii</name>
    <dbReference type="NCBI Taxonomy" id="546"/>
    <lineage>
        <taxon>Bacteria</taxon>
        <taxon>Pseudomonadati</taxon>
        <taxon>Pseudomonadota</taxon>
        <taxon>Gammaproteobacteria</taxon>
        <taxon>Enterobacterales</taxon>
        <taxon>Enterobacteriaceae</taxon>
        <taxon>Citrobacter</taxon>
        <taxon>Citrobacter freundii complex</taxon>
    </lineage>
</organism>
<dbReference type="AlphaFoldDB" id="A0AAP9QCG8"/>
<feature type="region of interest" description="Disordered" evidence="1">
    <location>
        <begin position="1"/>
        <end position="26"/>
    </location>
</feature>
<reference evidence="3" key="1">
    <citation type="submission" date="2020-06" db="EMBL/GenBank/DDBJ databases">
        <title>REHAB project genomes.</title>
        <authorList>
            <person name="Shaw L.P."/>
        </authorList>
    </citation>
    <scope>NUCLEOTIDE SEQUENCE [LARGE SCALE GENOMIC DNA]</scope>
    <source>
        <strain evidence="3">RHBSTW-00370</strain>
    </source>
</reference>
<protein>
    <submittedName>
        <fullName evidence="2">Uncharacterized protein</fullName>
    </submittedName>
</protein>
<sequence>MPSKKRPPTKKTLIAPSDKPSAVSRRTKNQLYAQVGIKEQKVFLGKDALDKLRFLLHFQYSHEDDVNDRDPLLLGDVLSYCINACYNLKSFKAERTSDAPKTMTAAKTPQGQRLYRYHQMAKTNDASELSKSFNACDKRGKPYFPHTEDVAAHFDWGDEFDEMPDAEESKEGDNEDKDEWLTHEIQKLCDAKVVRECIKKWNEEAFPTKDEQPVSPDNVGVTPKLKKPKVKKISSDLAEDDFPDF</sequence>
<dbReference type="EMBL" id="CP056573">
    <property type="protein sequence ID" value="QLV30443.1"/>
    <property type="molecule type" value="Genomic_DNA"/>
</dbReference>